<feature type="compositionally biased region" description="Gly residues" evidence="1">
    <location>
        <begin position="288"/>
        <end position="304"/>
    </location>
</feature>
<dbReference type="AlphaFoldDB" id="E1ZB86"/>
<protein>
    <recommendedName>
        <fullName evidence="2">B30.2/SPRY domain-containing protein</fullName>
    </recommendedName>
</protein>
<gene>
    <name evidence="3" type="ORF">CHLNCDRAFT_144348</name>
</gene>
<dbReference type="GeneID" id="17356164"/>
<feature type="compositionally biased region" description="Basic and acidic residues" evidence="1">
    <location>
        <begin position="473"/>
        <end position="482"/>
    </location>
</feature>
<dbReference type="Proteomes" id="UP000008141">
    <property type="component" value="Unassembled WGS sequence"/>
</dbReference>
<dbReference type="Pfam" id="PF10607">
    <property type="entry name" value="CTLH"/>
    <property type="match status" value="1"/>
</dbReference>
<dbReference type="RefSeq" id="XP_005848915.1">
    <property type="nucleotide sequence ID" value="XM_005848853.1"/>
</dbReference>
<dbReference type="InterPro" id="IPR044736">
    <property type="entry name" value="Gid1/RanBPM/SPLA_SPRY"/>
</dbReference>
<accession>E1ZB86</accession>
<feature type="compositionally biased region" description="Polar residues" evidence="1">
    <location>
        <begin position="13"/>
        <end position="22"/>
    </location>
</feature>
<dbReference type="InterPro" id="IPR001870">
    <property type="entry name" value="B30.2/SPRY"/>
</dbReference>
<feature type="compositionally biased region" description="Low complexity" evidence="1">
    <location>
        <begin position="485"/>
        <end position="499"/>
    </location>
</feature>
<evidence type="ECO:0000259" key="2">
    <source>
        <dbReference type="PROSITE" id="PS50188"/>
    </source>
</evidence>
<dbReference type="Gene3D" id="2.60.120.920">
    <property type="match status" value="1"/>
</dbReference>
<dbReference type="PANTHER" id="PTHR12864">
    <property type="entry name" value="RAN BINDING PROTEIN 9-RELATED"/>
    <property type="match status" value="1"/>
</dbReference>
<dbReference type="InterPro" id="IPR003877">
    <property type="entry name" value="SPRY_dom"/>
</dbReference>
<dbReference type="PROSITE" id="PS50188">
    <property type="entry name" value="B302_SPRY"/>
    <property type="match status" value="1"/>
</dbReference>
<feature type="domain" description="B30.2/SPRY" evidence="2">
    <location>
        <begin position="1"/>
        <end position="197"/>
    </location>
</feature>
<dbReference type="eggNOG" id="KOG1477">
    <property type="taxonomic scope" value="Eukaryota"/>
</dbReference>
<evidence type="ECO:0000313" key="3">
    <source>
        <dbReference type="EMBL" id="EFN56813.1"/>
    </source>
</evidence>
<dbReference type="InParanoid" id="E1ZB86"/>
<reference evidence="3 4" key="1">
    <citation type="journal article" date="2010" name="Plant Cell">
        <title>The Chlorella variabilis NC64A genome reveals adaptation to photosymbiosis, coevolution with viruses, and cryptic sex.</title>
        <authorList>
            <person name="Blanc G."/>
            <person name="Duncan G."/>
            <person name="Agarkova I."/>
            <person name="Borodovsky M."/>
            <person name="Gurnon J."/>
            <person name="Kuo A."/>
            <person name="Lindquist E."/>
            <person name="Lucas S."/>
            <person name="Pangilinan J."/>
            <person name="Polle J."/>
            <person name="Salamov A."/>
            <person name="Terry A."/>
            <person name="Yamada T."/>
            <person name="Dunigan D.D."/>
            <person name="Grigoriev I.V."/>
            <person name="Claverie J.M."/>
            <person name="Van Etten J.L."/>
        </authorList>
    </citation>
    <scope>NUCLEOTIDE SEQUENCE [LARGE SCALE GENOMIC DNA]</scope>
    <source>
        <strain evidence="3 4">NC64A</strain>
    </source>
</reference>
<dbReference type="CDD" id="cd12885">
    <property type="entry name" value="SPRY_RanBP_like"/>
    <property type="match status" value="1"/>
</dbReference>
<evidence type="ECO:0000313" key="4">
    <source>
        <dbReference type="Proteomes" id="UP000008141"/>
    </source>
</evidence>
<dbReference type="InterPro" id="IPR013144">
    <property type="entry name" value="CRA_dom"/>
</dbReference>
<keyword evidence="4" id="KW-1185">Reference proteome</keyword>
<organism evidence="4">
    <name type="scientific">Chlorella variabilis</name>
    <name type="common">Green alga</name>
    <dbReference type="NCBI Taxonomy" id="554065"/>
    <lineage>
        <taxon>Eukaryota</taxon>
        <taxon>Viridiplantae</taxon>
        <taxon>Chlorophyta</taxon>
        <taxon>core chlorophytes</taxon>
        <taxon>Trebouxiophyceae</taxon>
        <taxon>Chlorellales</taxon>
        <taxon>Chlorellaceae</taxon>
        <taxon>Chlorella clade</taxon>
        <taxon>Chlorella</taxon>
    </lineage>
</organism>
<dbReference type="SUPFAM" id="SSF49899">
    <property type="entry name" value="Concanavalin A-like lectins/glucanases"/>
    <property type="match status" value="1"/>
</dbReference>
<dbReference type="SMART" id="SM00757">
    <property type="entry name" value="CRA"/>
    <property type="match status" value="1"/>
</dbReference>
<dbReference type="InterPro" id="IPR013320">
    <property type="entry name" value="ConA-like_dom_sf"/>
</dbReference>
<dbReference type="SMART" id="SM00449">
    <property type="entry name" value="SPRY"/>
    <property type="match status" value="1"/>
</dbReference>
<dbReference type="KEGG" id="cvr:CHLNCDRAFT_144348"/>
<dbReference type="STRING" id="554065.E1ZB86"/>
<name>E1ZB86_CHLVA</name>
<feature type="region of interest" description="Disordered" evidence="1">
    <location>
        <begin position="473"/>
        <end position="527"/>
    </location>
</feature>
<feature type="region of interest" description="Disordered" evidence="1">
    <location>
        <begin position="266"/>
        <end position="304"/>
    </location>
</feature>
<sequence length="527" mass="54810">MGSPRAAHEPQPSELNTSSGSLTFMEVGKDKLTVRYNGPAQHDNDVGSIQAALRLPSCDLRAAPSNHPVPRRCLVYYFEVAVKEASGGSITLGFSDRNFKQGRHPGYEPNSYGYRGDTGRKHHSSLPVRGEEYGPAFGPGDVVGAGIHLSKHEIFFTKNGQHLGTAFRNVTGHPLFPTIGLHSQGASVEFNFGRQPFQFDARALVAAEQRQLADALDSTCVSAGEVHQMVRGYLLHYGYAKSLAAFDVAAGMVGAQAAEAEAAAQAGTVGTAAPPAPQHQQQQSGAGEAEGGGPDGGGATGLAVNGGDGGGGAAQLLSLRCQLRQLLMAGDTAAAQQLLQQQAPGLLAAAPGGTGGTGGSFELQFHLACQQRGDIPAALAYAEGTLSGLRGASAEHDAVLRDVVALIAYQQPEQSPLAELLSPARREAAADIVNAAVLRWQAAPGAPEPQAALEAVLQQLTAVQRELHELAGGHGPEFDLQEHLPQPAGLAQHAAASQQQRRRRQEQPGEQGEAGGGATQEPVPMAE</sequence>
<feature type="region of interest" description="Disordered" evidence="1">
    <location>
        <begin position="1"/>
        <end position="22"/>
    </location>
</feature>
<evidence type="ECO:0000256" key="1">
    <source>
        <dbReference type="SAM" id="MobiDB-lite"/>
    </source>
</evidence>
<dbReference type="InterPro" id="IPR050618">
    <property type="entry name" value="Ubq-SigPath_Reg"/>
</dbReference>
<dbReference type="Pfam" id="PF00622">
    <property type="entry name" value="SPRY"/>
    <property type="match status" value="1"/>
</dbReference>
<dbReference type="InterPro" id="IPR024964">
    <property type="entry name" value="CTLH/CRA"/>
</dbReference>
<dbReference type="FunCoup" id="E1ZB86">
    <property type="interactions" value="1407"/>
</dbReference>
<proteinExistence type="predicted"/>
<dbReference type="InterPro" id="IPR043136">
    <property type="entry name" value="B30.2/SPRY_sf"/>
</dbReference>
<dbReference type="OrthoDB" id="25503at2759"/>
<feature type="compositionally biased region" description="Low complexity" evidence="1">
    <location>
        <begin position="266"/>
        <end position="287"/>
    </location>
</feature>
<dbReference type="OMA" id="RERVCDY"/>
<dbReference type="EMBL" id="GL433841">
    <property type="protein sequence ID" value="EFN56813.1"/>
    <property type="molecule type" value="Genomic_DNA"/>
</dbReference>